<dbReference type="AlphaFoldDB" id="A0A7J4KU50"/>
<dbReference type="GO" id="GO:0051301">
    <property type="term" value="P:cell division"/>
    <property type="evidence" value="ECO:0007669"/>
    <property type="project" value="UniProtKB-KW"/>
</dbReference>
<keyword evidence="2" id="KW-0131">Cell cycle</keyword>
<proteinExistence type="predicted"/>
<dbReference type="EMBL" id="DUFJ01000080">
    <property type="protein sequence ID" value="HIH33338.1"/>
    <property type="molecule type" value="Genomic_DNA"/>
</dbReference>
<name>A0A7J4KU50_9ARCH</name>
<evidence type="ECO:0000313" key="3">
    <source>
        <dbReference type="EMBL" id="MBS3058718.1"/>
    </source>
</evidence>
<dbReference type="Pfam" id="PF04472">
    <property type="entry name" value="SepF"/>
    <property type="match status" value="1"/>
</dbReference>
<evidence type="ECO:0000313" key="4">
    <source>
        <dbReference type="Proteomes" id="UP000527315"/>
    </source>
</evidence>
<evidence type="ECO:0000313" key="2">
    <source>
        <dbReference type="EMBL" id="HIH33338.1"/>
    </source>
</evidence>
<comment type="caution">
    <text evidence="2">The sequence shown here is derived from an EMBL/GenBank/DDBJ whole genome shotgun (WGS) entry which is preliminary data.</text>
</comment>
<gene>
    <name evidence="1" type="ORF">HA222_04725</name>
    <name evidence="2" type="ORF">HA227_03725</name>
    <name evidence="3" type="ORF">J4478_04950</name>
</gene>
<reference evidence="3" key="3">
    <citation type="submission" date="2021-05" db="EMBL/GenBank/DDBJ databases">
        <title>Protein family content uncovers lineage relationships and bacterial pathway maintenance mechanisms in DPANN archaea.</title>
        <authorList>
            <person name="Castelle C.J."/>
            <person name="Meheust R."/>
            <person name="Jaffe A.L."/>
            <person name="Seitz K."/>
            <person name="Gong X."/>
            <person name="Baker B.J."/>
            <person name="Banfield J.F."/>
        </authorList>
    </citation>
    <scope>NUCLEOTIDE SEQUENCE</scope>
    <source>
        <strain evidence="3">RIFCSPLOWO2_01_FULL_43_13</strain>
    </source>
</reference>
<dbReference type="Proteomes" id="UP000527315">
    <property type="component" value="Unassembled WGS sequence"/>
</dbReference>
<reference evidence="1 4" key="1">
    <citation type="journal article" date="2020" name="bioRxiv">
        <title>A rank-normalized archaeal taxonomy based on genome phylogeny resolves widespread incomplete and uneven classifications.</title>
        <authorList>
            <person name="Rinke C."/>
            <person name="Chuvochina M."/>
            <person name="Mussig A.J."/>
            <person name="Chaumeil P.-A."/>
            <person name="Waite D.W."/>
            <person name="Whitman W.B."/>
            <person name="Parks D.H."/>
            <person name="Hugenholtz P."/>
        </authorList>
    </citation>
    <scope>NUCLEOTIDE SEQUENCE [LARGE SCALE GENOMIC DNA]</scope>
    <source>
        <strain evidence="1">UBA10191</strain>
    </source>
</reference>
<dbReference type="Proteomes" id="UP000590964">
    <property type="component" value="Unassembled WGS sequence"/>
</dbReference>
<protein>
    <submittedName>
        <fullName evidence="2">Cell division protein SepF</fullName>
    </submittedName>
</protein>
<dbReference type="Gene3D" id="3.30.110.150">
    <property type="entry name" value="SepF-like protein"/>
    <property type="match status" value="1"/>
</dbReference>
<dbReference type="EMBL" id="JAGVWB010000033">
    <property type="protein sequence ID" value="MBS3058718.1"/>
    <property type="molecule type" value="Genomic_DNA"/>
</dbReference>
<accession>A0A7J4KU50</accession>
<dbReference type="InterPro" id="IPR038594">
    <property type="entry name" value="SepF-like_sf"/>
</dbReference>
<organism evidence="2 4">
    <name type="scientific">Candidatus Iainarchaeum sp</name>
    <dbReference type="NCBI Taxonomy" id="3101447"/>
    <lineage>
        <taxon>Archaea</taxon>
        <taxon>Candidatus Iainarchaeota</taxon>
        <taxon>Candidatus Iainarchaeia</taxon>
        <taxon>Candidatus Iainarchaeales</taxon>
        <taxon>Candidatus Iainarchaeaceae</taxon>
        <taxon>Candidatus Iainarchaeum</taxon>
    </lineage>
</organism>
<evidence type="ECO:0000313" key="1">
    <source>
        <dbReference type="EMBL" id="HIH21931.1"/>
    </source>
</evidence>
<dbReference type="InterPro" id="IPR007561">
    <property type="entry name" value="Cell_div_SepF/SepF-rel"/>
</dbReference>
<sequence>MSFFEKVFSKKAEDGQIEDFLNNLDVSEESMYDNADALVKPMSLSEDSDVSKAVEEIKKGNILLLNIADIQKRNALKLREYISSVKDAAAQIDGDIARISADRVLVTPAKVKIIKKRAMD</sequence>
<reference evidence="3" key="2">
    <citation type="submission" date="2021-03" db="EMBL/GenBank/DDBJ databases">
        <authorList>
            <person name="Jaffe A."/>
        </authorList>
    </citation>
    <scope>NUCLEOTIDE SEQUENCE</scope>
    <source>
        <strain evidence="3">RIFCSPLOWO2_01_FULL_43_13</strain>
    </source>
</reference>
<dbReference type="EMBL" id="DUFW01000083">
    <property type="protein sequence ID" value="HIH21931.1"/>
    <property type="molecule type" value="Genomic_DNA"/>
</dbReference>
<keyword evidence="2" id="KW-0132">Cell division</keyword>
<dbReference type="Proteomes" id="UP000680185">
    <property type="component" value="Unassembled WGS sequence"/>
</dbReference>